<comment type="caution">
    <text evidence="2">The sequence shown here is derived from an EMBL/GenBank/DDBJ whole genome shotgun (WGS) entry which is preliminary data.</text>
</comment>
<keyword evidence="3" id="KW-1185">Reference proteome</keyword>
<evidence type="ECO:0000313" key="3">
    <source>
        <dbReference type="Proteomes" id="UP001147747"/>
    </source>
</evidence>
<feature type="region of interest" description="Disordered" evidence="1">
    <location>
        <begin position="1"/>
        <end position="52"/>
    </location>
</feature>
<accession>A0A9W9WD12</accession>
<protein>
    <submittedName>
        <fullName evidence="2">Uncharacterized protein</fullName>
    </submittedName>
</protein>
<reference evidence="2" key="1">
    <citation type="submission" date="2022-12" db="EMBL/GenBank/DDBJ databases">
        <authorList>
            <person name="Petersen C."/>
        </authorList>
    </citation>
    <scope>NUCLEOTIDE SEQUENCE</scope>
    <source>
        <strain evidence="2">IBT 29677</strain>
    </source>
</reference>
<sequence>MDGISQASDGSQKAMHKAPSSSFSTASTEHEVSMDNPSDEADREIEKFQAKKRDWRKNEFQQLLNHKTDKPRLHCFDLATSGSTASGVPSTSPSAETPIPREKLWETGLDEILNKGPSKVACDLSQRSLEKLKRNSYGNFVRKALGLPCDQIKTFLWTYEVLDAKLYFDLIKSPQHLNQLHDLKQSLAKLKSDPLIYATIEYTWQEASRAVLQCPAYEGLSGTGEGGLAFRLEATLDKFITRPLQEVLERADSAERVLQDLQVLGIRLHNSLRPLEADWSTPLNNRNDFLEQLRWNDIPALASLITRKDMALFRDYVPIAFTKDGAQARSILSSRWNQLMVEVKECMAAGIGLESKIDGLAQALHTTCNYYSLTAVVQGIQASGLQTECSRKYGKLIDPTGGYQAYRSGMGGSHALHFLLPALSAFARKDLTYAEVVTRDLSLYIETHRCPEDSPVRFSFLAIFTACFRC</sequence>
<dbReference type="OrthoDB" id="4368774at2759"/>
<dbReference type="Proteomes" id="UP001147747">
    <property type="component" value="Unassembled WGS sequence"/>
</dbReference>
<dbReference type="RefSeq" id="XP_056494760.1">
    <property type="nucleotide sequence ID" value="XM_056624659.1"/>
</dbReference>
<proteinExistence type="predicted"/>
<dbReference type="AlphaFoldDB" id="A0A9W9WD12"/>
<feature type="compositionally biased region" description="Polar residues" evidence="1">
    <location>
        <begin position="1"/>
        <end position="11"/>
    </location>
</feature>
<evidence type="ECO:0000256" key="1">
    <source>
        <dbReference type="SAM" id="MobiDB-lite"/>
    </source>
</evidence>
<gene>
    <name evidence="2" type="ORF">N7509_000012</name>
</gene>
<dbReference type="GeneID" id="81363639"/>
<reference evidence="2" key="2">
    <citation type="journal article" date="2023" name="IMA Fungus">
        <title>Comparative genomic study of the Penicillium genus elucidates a diverse pangenome and 15 lateral gene transfer events.</title>
        <authorList>
            <person name="Petersen C."/>
            <person name="Sorensen T."/>
            <person name="Nielsen M.R."/>
            <person name="Sondergaard T.E."/>
            <person name="Sorensen J.L."/>
            <person name="Fitzpatrick D.A."/>
            <person name="Frisvad J.C."/>
            <person name="Nielsen K.L."/>
        </authorList>
    </citation>
    <scope>NUCLEOTIDE SEQUENCE</scope>
    <source>
        <strain evidence="2">IBT 29677</strain>
    </source>
</reference>
<organism evidence="2 3">
    <name type="scientific">Penicillium cosmopolitanum</name>
    <dbReference type="NCBI Taxonomy" id="1131564"/>
    <lineage>
        <taxon>Eukaryota</taxon>
        <taxon>Fungi</taxon>
        <taxon>Dikarya</taxon>
        <taxon>Ascomycota</taxon>
        <taxon>Pezizomycotina</taxon>
        <taxon>Eurotiomycetes</taxon>
        <taxon>Eurotiomycetidae</taxon>
        <taxon>Eurotiales</taxon>
        <taxon>Aspergillaceae</taxon>
        <taxon>Penicillium</taxon>
    </lineage>
</organism>
<evidence type="ECO:0000313" key="2">
    <source>
        <dbReference type="EMBL" id="KAJ5414914.1"/>
    </source>
</evidence>
<name>A0A9W9WD12_9EURO</name>
<dbReference type="EMBL" id="JAPZBU010000001">
    <property type="protein sequence ID" value="KAJ5414914.1"/>
    <property type="molecule type" value="Genomic_DNA"/>
</dbReference>